<evidence type="ECO:0000259" key="4">
    <source>
        <dbReference type="PROSITE" id="PS01124"/>
    </source>
</evidence>
<dbReference type="InterPro" id="IPR020449">
    <property type="entry name" value="Tscrpt_reg_AraC-type_HTH"/>
</dbReference>
<sequence length="343" mass="38438">MNSTIGVFPPSEARDAPILTRHALRKRGVRLLDAGDQTEAVVGCGVVGKVRMDCGVYANFGRRMQLEDLEMELELDARICINIFLEGYVEASLNGTPLPMPKRTAKGRWQSSAVIVSNEKGARLRRRARKGQYLDKMVIGMSREWLKRWEGDREISPGFRALINGDPGFWQWNPGPKVEFLARQMFDVAARKPPFAGLLLESNTLAIIAEALTATFSNRGETVVQSSNLTVLEQQRLYALIQYIDRHSAHDHPSAAEVAGALSMSQATLQRLVRKGHHCSLSEFIRYRWLDEAHEALLFSNHSISDIAFDAGYIHLSNFTNAFRKRFGYPPSSLRKQATPPAS</sequence>
<evidence type="ECO:0000313" key="5">
    <source>
        <dbReference type="EMBL" id="MDL2332821.1"/>
    </source>
</evidence>
<evidence type="ECO:0000256" key="2">
    <source>
        <dbReference type="ARBA" id="ARBA00023125"/>
    </source>
</evidence>
<organism evidence="5 6">
    <name type="scientific">Brucella inopinata</name>
    <dbReference type="NCBI Taxonomy" id="1218315"/>
    <lineage>
        <taxon>Bacteria</taxon>
        <taxon>Pseudomonadati</taxon>
        <taxon>Pseudomonadota</taxon>
        <taxon>Alphaproteobacteria</taxon>
        <taxon>Hyphomicrobiales</taxon>
        <taxon>Brucellaceae</taxon>
        <taxon>Brucella/Ochrobactrum group</taxon>
        <taxon>Brucella</taxon>
    </lineage>
</organism>
<dbReference type="PANTHER" id="PTHR47893:SF1">
    <property type="entry name" value="REGULATORY PROTEIN PCHR"/>
    <property type="match status" value="1"/>
</dbReference>
<dbReference type="SMART" id="SM00342">
    <property type="entry name" value="HTH_ARAC"/>
    <property type="match status" value="1"/>
</dbReference>
<reference evidence="5" key="1">
    <citation type="journal article" date="2023" name="Front. Microbiol.">
        <title>Isolation of Brucella inopinata from a White's tree frog (Litoria caerulea): pose exotic frogs a potential risk to human health?</title>
        <authorList>
            <person name="Scholz H.C."/>
            <person name="Heckers K.O."/>
            <person name="Appelt S."/>
            <person name="Geier-Doemling D."/>
            <person name="Schlegel P."/>
            <person name="Wattam A.R."/>
        </authorList>
    </citation>
    <scope>NUCLEOTIDE SEQUENCE</scope>
    <source>
        <strain evidence="5">FO700662</strain>
    </source>
</reference>
<dbReference type="PANTHER" id="PTHR47893">
    <property type="entry name" value="REGULATORY PROTEIN PCHR"/>
    <property type="match status" value="1"/>
</dbReference>
<dbReference type="GO" id="GO:0043565">
    <property type="term" value="F:sequence-specific DNA binding"/>
    <property type="evidence" value="ECO:0007669"/>
    <property type="project" value="InterPro"/>
</dbReference>
<protein>
    <submittedName>
        <fullName evidence="5">AraC family transcriptional regulator</fullName>
    </submittedName>
</protein>
<dbReference type="PROSITE" id="PS01124">
    <property type="entry name" value="HTH_ARAC_FAMILY_2"/>
    <property type="match status" value="1"/>
</dbReference>
<feature type="domain" description="HTH araC/xylS-type" evidence="4">
    <location>
        <begin position="238"/>
        <end position="337"/>
    </location>
</feature>
<keyword evidence="6" id="KW-1185">Reference proteome</keyword>
<evidence type="ECO:0000256" key="1">
    <source>
        <dbReference type="ARBA" id="ARBA00023015"/>
    </source>
</evidence>
<dbReference type="RefSeq" id="WP_029101136.1">
    <property type="nucleotide sequence ID" value="NZ_JARQXC010000009.1"/>
</dbReference>
<dbReference type="AlphaFoldDB" id="A0AAW7B6I1"/>
<name>A0AAW7B6I1_9HYPH</name>
<dbReference type="SUPFAM" id="SSF46689">
    <property type="entry name" value="Homeodomain-like"/>
    <property type="match status" value="1"/>
</dbReference>
<keyword evidence="3" id="KW-0804">Transcription</keyword>
<evidence type="ECO:0000313" key="6">
    <source>
        <dbReference type="Proteomes" id="UP001171122"/>
    </source>
</evidence>
<dbReference type="Proteomes" id="UP001171122">
    <property type="component" value="Unassembled WGS sequence"/>
</dbReference>
<dbReference type="InterPro" id="IPR018060">
    <property type="entry name" value="HTH_AraC"/>
</dbReference>
<dbReference type="GO" id="GO:0003700">
    <property type="term" value="F:DNA-binding transcription factor activity"/>
    <property type="evidence" value="ECO:0007669"/>
    <property type="project" value="InterPro"/>
</dbReference>
<dbReference type="Pfam" id="PF12833">
    <property type="entry name" value="HTH_18"/>
    <property type="match status" value="1"/>
</dbReference>
<keyword evidence="1" id="KW-0805">Transcription regulation</keyword>
<comment type="caution">
    <text evidence="5">The sequence shown here is derived from an EMBL/GenBank/DDBJ whole genome shotgun (WGS) entry which is preliminary data.</text>
</comment>
<dbReference type="PRINTS" id="PR00032">
    <property type="entry name" value="HTHARAC"/>
</dbReference>
<evidence type="ECO:0000256" key="3">
    <source>
        <dbReference type="ARBA" id="ARBA00023163"/>
    </source>
</evidence>
<accession>A0AAW7B6I1</accession>
<gene>
    <name evidence="5" type="ORF">P8A28_07705</name>
</gene>
<proteinExistence type="predicted"/>
<dbReference type="InterPro" id="IPR009057">
    <property type="entry name" value="Homeodomain-like_sf"/>
</dbReference>
<dbReference type="Gene3D" id="1.10.10.60">
    <property type="entry name" value="Homeodomain-like"/>
    <property type="match status" value="1"/>
</dbReference>
<dbReference type="InterPro" id="IPR053142">
    <property type="entry name" value="PchR_regulatory_protein"/>
</dbReference>
<keyword evidence="2" id="KW-0238">DNA-binding</keyword>
<dbReference type="EMBL" id="JARQXC010000009">
    <property type="protein sequence ID" value="MDL2332821.1"/>
    <property type="molecule type" value="Genomic_DNA"/>
</dbReference>